<gene>
    <name evidence="2" type="ORF">BN2476_140022</name>
</gene>
<feature type="domain" description="HTH marR-type" evidence="1">
    <location>
        <begin position="43"/>
        <end position="175"/>
    </location>
</feature>
<dbReference type="PROSITE" id="PS50995">
    <property type="entry name" value="HTH_MARR_2"/>
    <property type="match status" value="1"/>
</dbReference>
<dbReference type="InterPro" id="IPR036388">
    <property type="entry name" value="WH-like_DNA-bd_sf"/>
</dbReference>
<dbReference type="AlphaFoldDB" id="A0A1N7RT17"/>
<evidence type="ECO:0000313" key="3">
    <source>
        <dbReference type="Proteomes" id="UP000195569"/>
    </source>
</evidence>
<dbReference type="InterPro" id="IPR039422">
    <property type="entry name" value="MarR/SlyA-like"/>
</dbReference>
<name>A0A1N7RT17_9BURK</name>
<dbReference type="SUPFAM" id="SSF46785">
    <property type="entry name" value="Winged helix' DNA-binding domain"/>
    <property type="match status" value="1"/>
</dbReference>
<protein>
    <submittedName>
        <fullName evidence="2">Transcriptional regulator (Modular protein)</fullName>
    </submittedName>
</protein>
<sequence>MSEINVYMIPCLRGAVTRVEDDLQTTPDSGGRSLEGAIEHTLKEDYCFAVNQAKRYVSRIYNRHLAQASVTIGQLEILMVLREHEFMTMNELSKILVMERTSLVRAIKPLISARLLLKASHAHDGRRCILSLTELGLAKLERGSVHLRAAQMELEKVYGSAKAKRLRAELFSFAR</sequence>
<accession>A0A1N7RT17</accession>
<dbReference type="GO" id="GO:0003700">
    <property type="term" value="F:DNA-binding transcription factor activity"/>
    <property type="evidence" value="ECO:0007669"/>
    <property type="project" value="InterPro"/>
</dbReference>
<dbReference type="InterPro" id="IPR036390">
    <property type="entry name" value="WH_DNA-bd_sf"/>
</dbReference>
<proteinExistence type="predicted"/>
<evidence type="ECO:0000313" key="2">
    <source>
        <dbReference type="EMBL" id="SIT37822.1"/>
    </source>
</evidence>
<reference evidence="2" key="1">
    <citation type="submission" date="2016-12" db="EMBL/GenBank/DDBJ databases">
        <authorList>
            <person name="Moulin L."/>
        </authorList>
    </citation>
    <scope>NUCLEOTIDE SEQUENCE [LARGE SCALE GENOMIC DNA]</scope>
    <source>
        <strain evidence="2">STM 7183</strain>
    </source>
</reference>
<dbReference type="Proteomes" id="UP000195569">
    <property type="component" value="Unassembled WGS sequence"/>
</dbReference>
<comment type="caution">
    <text evidence="2">The sequence shown here is derived from an EMBL/GenBank/DDBJ whole genome shotgun (WGS) entry which is preliminary data.</text>
</comment>
<dbReference type="PANTHER" id="PTHR33164:SF43">
    <property type="entry name" value="HTH-TYPE TRANSCRIPTIONAL REPRESSOR YETL"/>
    <property type="match status" value="1"/>
</dbReference>
<dbReference type="PANTHER" id="PTHR33164">
    <property type="entry name" value="TRANSCRIPTIONAL REGULATOR, MARR FAMILY"/>
    <property type="match status" value="1"/>
</dbReference>
<dbReference type="InterPro" id="IPR000835">
    <property type="entry name" value="HTH_MarR-typ"/>
</dbReference>
<dbReference type="EMBL" id="CYGY02000014">
    <property type="protein sequence ID" value="SIT37822.1"/>
    <property type="molecule type" value="Genomic_DNA"/>
</dbReference>
<evidence type="ECO:0000259" key="1">
    <source>
        <dbReference type="PROSITE" id="PS50995"/>
    </source>
</evidence>
<keyword evidence="3" id="KW-1185">Reference proteome</keyword>
<dbReference type="Gene3D" id="1.10.10.10">
    <property type="entry name" value="Winged helix-like DNA-binding domain superfamily/Winged helix DNA-binding domain"/>
    <property type="match status" value="1"/>
</dbReference>
<dbReference type="SMART" id="SM00347">
    <property type="entry name" value="HTH_MARR"/>
    <property type="match status" value="1"/>
</dbReference>
<dbReference type="Pfam" id="PF13463">
    <property type="entry name" value="HTH_27"/>
    <property type="match status" value="1"/>
</dbReference>
<dbReference type="GO" id="GO:0006950">
    <property type="term" value="P:response to stress"/>
    <property type="evidence" value="ECO:0007669"/>
    <property type="project" value="TreeGrafter"/>
</dbReference>
<organism evidence="2 3">
    <name type="scientific">Paraburkholderia piptadeniae</name>
    <dbReference type="NCBI Taxonomy" id="1701573"/>
    <lineage>
        <taxon>Bacteria</taxon>
        <taxon>Pseudomonadati</taxon>
        <taxon>Pseudomonadota</taxon>
        <taxon>Betaproteobacteria</taxon>
        <taxon>Burkholderiales</taxon>
        <taxon>Burkholderiaceae</taxon>
        <taxon>Paraburkholderia</taxon>
    </lineage>
</organism>